<proteinExistence type="predicted"/>
<sequence length="117" mass="12241">MHIDLGHGAEDNIGMPADVLHTLPAGKKGFPVQPPLLFAGPVSDGAAFAFNGFKHALLPQSGESGPYNQGAHLKLTTDIADGGELVPRKKITEQDAGIKIIVDNVGHAAVLHRNSSF</sequence>
<evidence type="ECO:0000313" key="1">
    <source>
        <dbReference type="EMBL" id="EDP18286.1"/>
    </source>
</evidence>
<dbReference type="AlphaFoldDB" id="A8RLJ2"/>
<protein>
    <submittedName>
        <fullName evidence="1">Uncharacterized protein</fullName>
    </submittedName>
</protein>
<accession>A8RLJ2</accession>
<comment type="caution">
    <text evidence="1">The sequence shown here is derived from an EMBL/GenBank/DDBJ whole genome shotgun (WGS) entry which is preliminary data.</text>
</comment>
<dbReference type="HOGENOM" id="CLU_2080663_0_0_9"/>
<evidence type="ECO:0000313" key="2">
    <source>
        <dbReference type="Proteomes" id="UP000005396"/>
    </source>
</evidence>
<dbReference type="PaxDb" id="411902-CLOBOL_01641"/>
<dbReference type="Proteomes" id="UP000005396">
    <property type="component" value="Unassembled WGS sequence"/>
</dbReference>
<name>A8RLJ2_ENTBW</name>
<organism evidence="1 2">
    <name type="scientific">Enterocloster bolteae (strain ATCC BAA-613 / DSM 15670 / CCUG 46953 / JCM 12243 / WAL 16351)</name>
    <name type="common">Clostridium bolteae</name>
    <dbReference type="NCBI Taxonomy" id="411902"/>
    <lineage>
        <taxon>Bacteria</taxon>
        <taxon>Bacillati</taxon>
        <taxon>Bacillota</taxon>
        <taxon>Clostridia</taxon>
        <taxon>Lachnospirales</taxon>
        <taxon>Lachnospiraceae</taxon>
        <taxon>Enterocloster</taxon>
    </lineage>
</organism>
<reference evidence="1 2" key="2">
    <citation type="submission" date="2007-09" db="EMBL/GenBank/DDBJ databases">
        <title>Draft genome sequence of Clostridium bolteae (ATCC BAA-613).</title>
        <authorList>
            <person name="Sudarsanam P."/>
            <person name="Ley R."/>
            <person name="Guruge J."/>
            <person name="Turnbaugh P.J."/>
            <person name="Mahowald M."/>
            <person name="Liep D."/>
            <person name="Gordon J."/>
        </authorList>
    </citation>
    <scope>NUCLEOTIDE SEQUENCE [LARGE SCALE GENOMIC DNA]</scope>
    <source>
        <strain evidence="2">ATCC BAA-613 / DSM 15670 / CCUG 46953 / JCM 12243 / WAL 16351</strain>
    </source>
</reference>
<dbReference type="EMBL" id="ABCC02000017">
    <property type="protein sequence ID" value="EDP18286.1"/>
    <property type="molecule type" value="Genomic_DNA"/>
</dbReference>
<gene>
    <name evidence="1" type="ORF">CLOBOL_01641</name>
</gene>
<reference evidence="1 2" key="1">
    <citation type="submission" date="2007-08" db="EMBL/GenBank/DDBJ databases">
        <authorList>
            <person name="Fulton L."/>
            <person name="Clifton S."/>
            <person name="Fulton B."/>
            <person name="Xu J."/>
            <person name="Minx P."/>
            <person name="Pepin K.H."/>
            <person name="Johnson M."/>
            <person name="Thiruvilangam P."/>
            <person name="Bhonagiri V."/>
            <person name="Nash W.E."/>
            <person name="Mardis E.R."/>
            <person name="Wilson R.K."/>
        </authorList>
    </citation>
    <scope>NUCLEOTIDE SEQUENCE [LARGE SCALE GENOMIC DNA]</scope>
    <source>
        <strain evidence="2">ATCC BAA-613 / DSM 15670 / CCUG 46953 / JCM 12243 / WAL 16351</strain>
    </source>
</reference>